<dbReference type="PANTHER" id="PTHR32166:SF121">
    <property type="entry name" value="DUF659 DOMAIN-CONTAINING PROTEIN"/>
    <property type="match status" value="1"/>
</dbReference>
<feature type="domain" description="HAT C-terminal dimerisation" evidence="3">
    <location>
        <begin position="338"/>
        <end position="419"/>
    </location>
</feature>
<dbReference type="SUPFAM" id="SSF53098">
    <property type="entry name" value="Ribonuclease H-like"/>
    <property type="match status" value="1"/>
</dbReference>
<feature type="domain" description="DUF659" evidence="2">
    <location>
        <begin position="116"/>
        <end position="264"/>
    </location>
</feature>
<dbReference type="Pfam" id="PF05699">
    <property type="entry name" value="Dimer_Tnp_hAT"/>
    <property type="match status" value="1"/>
</dbReference>
<comment type="caution">
    <text evidence="4">The sequence shown here is derived from an EMBL/GenBank/DDBJ whole genome shotgun (WGS) entry which is preliminary data.</text>
</comment>
<evidence type="ECO:0000313" key="4">
    <source>
        <dbReference type="EMBL" id="KAL0355690.1"/>
    </source>
</evidence>
<accession>A0AAW2PKF6</accession>
<reference evidence="4" key="2">
    <citation type="journal article" date="2024" name="Plant">
        <title>Genomic evolution and insights into agronomic trait innovations of Sesamum species.</title>
        <authorList>
            <person name="Miao H."/>
            <person name="Wang L."/>
            <person name="Qu L."/>
            <person name="Liu H."/>
            <person name="Sun Y."/>
            <person name="Le M."/>
            <person name="Wang Q."/>
            <person name="Wei S."/>
            <person name="Zheng Y."/>
            <person name="Lin W."/>
            <person name="Duan Y."/>
            <person name="Cao H."/>
            <person name="Xiong S."/>
            <person name="Wang X."/>
            <person name="Wei L."/>
            <person name="Li C."/>
            <person name="Ma Q."/>
            <person name="Ju M."/>
            <person name="Zhao R."/>
            <person name="Li G."/>
            <person name="Mu C."/>
            <person name="Tian Q."/>
            <person name="Mei H."/>
            <person name="Zhang T."/>
            <person name="Gao T."/>
            <person name="Zhang H."/>
        </authorList>
    </citation>
    <scope>NUCLEOTIDE SEQUENCE</scope>
    <source>
        <strain evidence="4">G02</strain>
    </source>
</reference>
<dbReference type="EMBL" id="JACGWJ010000017">
    <property type="protein sequence ID" value="KAL0355690.1"/>
    <property type="molecule type" value="Genomic_DNA"/>
</dbReference>
<dbReference type="InterPro" id="IPR012337">
    <property type="entry name" value="RNaseH-like_sf"/>
</dbReference>
<dbReference type="InterPro" id="IPR007021">
    <property type="entry name" value="DUF659"/>
</dbReference>
<feature type="region of interest" description="Disordered" evidence="1">
    <location>
        <begin position="1"/>
        <end position="24"/>
    </location>
</feature>
<dbReference type="InterPro" id="IPR008906">
    <property type="entry name" value="HATC_C_dom"/>
</dbReference>
<gene>
    <name evidence="4" type="ORF">Sradi_4015900</name>
</gene>
<dbReference type="PANTHER" id="PTHR32166">
    <property type="entry name" value="OSJNBA0013A04.12 PROTEIN"/>
    <property type="match status" value="1"/>
</dbReference>
<sequence length="499" mass="56833">MSSTGQNTDTSSSNPISAPSQRGKTDVTWNHVVERLIDGKKVICCMYCGKVSTGGGIIRMKQHLAGKKGKDAVKKAHLEVAKFFYDTCIPINACNSRYFQCMFDVALAIGPGCKVPTYHELRLPLLKDAKKEVQLWVDNIRSIWAHCGCTIMGDGWTDNRNRTLINFLIYCPRGTIFWESVDASDIVKDAQALFNLFQEVIEWVGPTNVVHMIADNGANYVAAGRKVQDHYKSISWSPCAANCLNLVMKDIAKLDHVVEIVNKVFQVTRFVYNHVYWLSWLWKRKDWTEIIRPAFQYEQASFCQKPEVMNGVLEVITTKGIGSKSKLLHETRLFRDRLESFGQELALETSKNTQPDEWWKLFGASAPNLQQLAIRILGQTSSSSGCERNWSVFEYIHTKKRNRLEHQRLNDLVYVHYNLKLKDRWFMKAESYDPIDYENITDCIEDIEDVEDLEIDDDIDFSAFDQFNLEDNLHDVSVGVGEGSSSSGGAFLGDDAWCN</sequence>
<reference evidence="4" key="1">
    <citation type="submission" date="2020-06" db="EMBL/GenBank/DDBJ databases">
        <authorList>
            <person name="Li T."/>
            <person name="Hu X."/>
            <person name="Zhang T."/>
            <person name="Song X."/>
            <person name="Zhang H."/>
            <person name="Dai N."/>
            <person name="Sheng W."/>
            <person name="Hou X."/>
            <person name="Wei L."/>
        </authorList>
    </citation>
    <scope>NUCLEOTIDE SEQUENCE</scope>
    <source>
        <strain evidence="4">G02</strain>
        <tissue evidence="4">Leaf</tissue>
    </source>
</reference>
<name>A0AAW2PKF6_SESRA</name>
<dbReference type="Pfam" id="PF04937">
    <property type="entry name" value="DUF659"/>
    <property type="match status" value="1"/>
</dbReference>
<dbReference type="AlphaFoldDB" id="A0AAW2PKF6"/>
<proteinExistence type="predicted"/>
<organism evidence="4">
    <name type="scientific">Sesamum radiatum</name>
    <name type="common">Black benniseed</name>
    <dbReference type="NCBI Taxonomy" id="300843"/>
    <lineage>
        <taxon>Eukaryota</taxon>
        <taxon>Viridiplantae</taxon>
        <taxon>Streptophyta</taxon>
        <taxon>Embryophyta</taxon>
        <taxon>Tracheophyta</taxon>
        <taxon>Spermatophyta</taxon>
        <taxon>Magnoliopsida</taxon>
        <taxon>eudicotyledons</taxon>
        <taxon>Gunneridae</taxon>
        <taxon>Pentapetalae</taxon>
        <taxon>asterids</taxon>
        <taxon>lamiids</taxon>
        <taxon>Lamiales</taxon>
        <taxon>Pedaliaceae</taxon>
        <taxon>Sesamum</taxon>
    </lineage>
</organism>
<evidence type="ECO:0000256" key="1">
    <source>
        <dbReference type="SAM" id="MobiDB-lite"/>
    </source>
</evidence>
<dbReference type="GO" id="GO:0046983">
    <property type="term" value="F:protein dimerization activity"/>
    <property type="evidence" value="ECO:0007669"/>
    <property type="project" value="InterPro"/>
</dbReference>
<evidence type="ECO:0000259" key="2">
    <source>
        <dbReference type="Pfam" id="PF04937"/>
    </source>
</evidence>
<protein>
    <recommendedName>
        <fullName evidence="5">BED-type domain-containing protein</fullName>
    </recommendedName>
</protein>
<evidence type="ECO:0008006" key="5">
    <source>
        <dbReference type="Google" id="ProtNLM"/>
    </source>
</evidence>
<evidence type="ECO:0000259" key="3">
    <source>
        <dbReference type="Pfam" id="PF05699"/>
    </source>
</evidence>
<feature type="compositionally biased region" description="Polar residues" evidence="1">
    <location>
        <begin position="1"/>
        <end position="22"/>
    </location>
</feature>